<evidence type="ECO:0000313" key="1">
    <source>
        <dbReference type="EMBL" id="KAJ0404976.1"/>
    </source>
</evidence>
<reference evidence="1" key="1">
    <citation type="submission" date="2021-12" db="EMBL/GenBank/DDBJ databases">
        <title>Prjna785345.</title>
        <authorList>
            <person name="Rujirawat T."/>
            <person name="Krajaejun T."/>
        </authorList>
    </citation>
    <scope>NUCLEOTIDE SEQUENCE</scope>
    <source>
        <strain evidence="1">Pi057C3</strain>
    </source>
</reference>
<dbReference type="PANTHER" id="PTHR20873:SF0">
    <property type="entry name" value="L-SERYL-TRNA(SEC) KINASE"/>
    <property type="match status" value="1"/>
</dbReference>
<dbReference type="GO" id="GO:0016301">
    <property type="term" value="F:kinase activity"/>
    <property type="evidence" value="ECO:0007669"/>
    <property type="project" value="TreeGrafter"/>
</dbReference>
<accession>A0AAD5M5B1</accession>
<sequence length="328" mass="36367">MATPSRVTIVLVCGLPGAGKTTLVRSPATSGHGFVSATAAIDAAEQTPTPPLFRGARVEVLCFDDMFAAESSGAAAFDPLGWKRTQERMIDHAQRRILAHHTAPSPGGGRLVLFIDDNFPLRSQRKRFFRLAQDARCGFGVLYVDTPPDVCASRNRQRTGRARVPDDVWQRMADAFEPPDVALHHDANTVFLSRVLEKEPRDTALVTAMDRLVARGDQLSVEYARLQEQRALAEHHRDLDRQQTQASFLHSVDLSLRRWISSVLKDENEWGGTTKAALAQRLNQQRKALLTRLKRRLPNGIDSCVGETPDDAVMNFVAACTTLQQHDA</sequence>
<gene>
    <name evidence="1" type="ORF">P43SY_004893</name>
</gene>
<dbReference type="Gene3D" id="3.40.50.300">
    <property type="entry name" value="P-loop containing nucleotide triphosphate hydrolases"/>
    <property type="match status" value="1"/>
</dbReference>
<dbReference type="InterPro" id="IPR052648">
    <property type="entry name" value="Ser-tRNA(Sec)_kinase"/>
</dbReference>
<evidence type="ECO:0008006" key="3">
    <source>
        <dbReference type="Google" id="ProtNLM"/>
    </source>
</evidence>
<proteinExistence type="predicted"/>
<dbReference type="EMBL" id="JAKCXM010000052">
    <property type="protein sequence ID" value="KAJ0404976.1"/>
    <property type="molecule type" value="Genomic_DNA"/>
</dbReference>
<evidence type="ECO:0000313" key="2">
    <source>
        <dbReference type="Proteomes" id="UP001209570"/>
    </source>
</evidence>
<organism evidence="1 2">
    <name type="scientific">Pythium insidiosum</name>
    <name type="common">Pythiosis disease agent</name>
    <dbReference type="NCBI Taxonomy" id="114742"/>
    <lineage>
        <taxon>Eukaryota</taxon>
        <taxon>Sar</taxon>
        <taxon>Stramenopiles</taxon>
        <taxon>Oomycota</taxon>
        <taxon>Peronosporomycetes</taxon>
        <taxon>Pythiales</taxon>
        <taxon>Pythiaceae</taxon>
        <taxon>Pythium</taxon>
    </lineage>
</organism>
<dbReference type="Proteomes" id="UP001209570">
    <property type="component" value="Unassembled WGS sequence"/>
</dbReference>
<dbReference type="GO" id="GO:0000049">
    <property type="term" value="F:tRNA binding"/>
    <property type="evidence" value="ECO:0007669"/>
    <property type="project" value="TreeGrafter"/>
</dbReference>
<protein>
    <recommendedName>
        <fullName evidence="3">L-seryl-tRNA(Sec) kinase</fullName>
    </recommendedName>
</protein>
<dbReference type="Pfam" id="PF13671">
    <property type="entry name" value="AAA_33"/>
    <property type="match status" value="1"/>
</dbReference>
<dbReference type="SUPFAM" id="SSF52540">
    <property type="entry name" value="P-loop containing nucleoside triphosphate hydrolases"/>
    <property type="match status" value="1"/>
</dbReference>
<dbReference type="AlphaFoldDB" id="A0AAD5M5B1"/>
<keyword evidence="2" id="KW-1185">Reference proteome</keyword>
<dbReference type="InterPro" id="IPR027417">
    <property type="entry name" value="P-loop_NTPase"/>
</dbReference>
<comment type="caution">
    <text evidence="1">The sequence shown here is derived from an EMBL/GenBank/DDBJ whole genome shotgun (WGS) entry which is preliminary data.</text>
</comment>
<name>A0AAD5M5B1_PYTIN</name>
<dbReference type="PANTHER" id="PTHR20873">
    <property type="entry name" value="L-SERYL-TRNA(SEC) KINASE"/>
    <property type="match status" value="1"/>
</dbReference>